<name>A0A1I7WKK5_HETBA</name>
<evidence type="ECO:0000313" key="2">
    <source>
        <dbReference type="WBParaSite" id="Hba_05499"/>
    </source>
</evidence>
<proteinExistence type="predicted"/>
<evidence type="ECO:0000313" key="1">
    <source>
        <dbReference type="Proteomes" id="UP000095283"/>
    </source>
</evidence>
<organism evidence="1 2">
    <name type="scientific">Heterorhabditis bacteriophora</name>
    <name type="common">Entomopathogenic nematode worm</name>
    <dbReference type="NCBI Taxonomy" id="37862"/>
    <lineage>
        <taxon>Eukaryota</taxon>
        <taxon>Metazoa</taxon>
        <taxon>Ecdysozoa</taxon>
        <taxon>Nematoda</taxon>
        <taxon>Chromadorea</taxon>
        <taxon>Rhabditida</taxon>
        <taxon>Rhabditina</taxon>
        <taxon>Rhabditomorpha</taxon>
        <taxon>Strongyloidea</taxon>
        <taxon>Heterorhabditidae</taxon>
        <taxon>Heterorhabditis</taxon>
    </lineage>
</organism>
<accession>A0A1I7WKK5</accession>
<dbReference type="WBParaSite" id="Hba_05499">
    <property type="protein sequence ID" value="Hba_05499"/>
    <property type="gene ID" value="Hba_05499"/>
</dbReference>
<reference evidence="2" key="1">
    <citation type="submission" date="2016-11" db="UniProtKB">
        <authorList>
            <consortium name="WormBaseParasite"/>
        </authorList>
    </citation>
    <scope>IDENTIFICATION</scope>
</reference>
<protein>
    <submittedName>
        <fullName evidence="2">Uncharacterized protein</fullName>
    </submittedName>
</protein>
<dbReference type="Proteomes" id="UP000095283">
    <property type="component" value="Unplaced"/>
</dbReference>
<sequence length="22" mass="2726">MVEKRAIFSGKLFFYIKFFLIK</sequence>
<keyword evidence="1" id="KW-1185">Reference proteome</keyword>
<dbReference type="AlphaFoldDB" id="A0A1I7WKK5"/>